<protein>
    <submittedName>
        <fullName evidence="1">Methyltransferase type 11</fullName>
    </submittedName>
</protein>
<evidence type="ECO:0000313" key="2">
    <source>
        <dbReference type="Proteomes" id="UP000250123"/>
    </source>
</evidence>
<dbReference type="Proteomes" id="UP000250123">
    <property type="component" value="Chromosome SHEWBE"/>
</dbReference>
<dbReference type="GO" id="GO:0008168">
    <property type="term" value="F:methyltransferase activity"/>
    <property type="evidence" value="ECO:0007669"/>
    <property type="project" value="UniProtKB-KW"/>
</dbReference>
<name>A0A330LY48_9GAMM</name>
<gene>
    <name evidence="1" type="ORF">SHEWBE_0102</name>
</gene>
<dbReference type="KEGG" id="sbk:SHEWBE_0102"/>
<organism evidence="1 2">
    <name type="scientific">Shewanella benthica</name>
    <dbReference type="NCBI Taxonomy" id="43661"/>
    <lineage>
        <taxon>Bacteria</taxon>
        <taxon>Pseudomonadati</taxon>
        <taxon>Pseudomonadota</taxon>
        <taxon>Gammaproteobacteria</taxon>
        <taxon>Alteromonadales</taxon>
        <taxon>Shewanellaceae</taxon>
        <taxon>Shewanella</taxon>
    </lineage>
</organism>
<keyword evidence="1" id="KW-0808">Transferase</keyword>
<dbReference type="GO" id="GO:0032259">
    <property type="term" value="P:methylation"/>
    <property type="evidence" value="ECO:0007669"/>
    <property type="project" value="UniProtKB-KW"/>
</dbReference>
<evidence type="ECO:0000313" key="1">
    <source>
        <dbReference type="EMBL" id="SQH74103.1"/>
    </source>
</evidence>
<accession>A0A330LY48</accession>
<reference evidence="2" key="1">
    <citation type="submission" date="2018-06" db="EMBL/GenBank/DDBJ databases">
        <authorList>
            <person name="Cea G.-C."/>
            <person name="William W."/>
        </authorList>
    </citation>
    <scope>NUCLEOTIDE SEQUENCE [LARGE SCALE GENOMIC DNA]</scope>
    <source>
        <strain evidence="2">DB21MT-2</strain>
    </source>
</reference>
<dbReference type="EMBL" id="LS483452">
    <property type="protein sequence ID" value="SQH74103.1"/>
    <property type="molecule type" value="Genomic_DNA"/>
</dbReference>
<keyword evidence="1" id="KW-0489">Methyltransferase</keyword>
<proteinExistence type="predicted"/>
<sequence>MDVPCFISGNLARDSKYYDRVKSSEFESCSPGLYDFNFGLKLQGLLMGDRFEIVYFDNNVTGHKFNFSEQQYS</sequence>
<dbReference type="AlphaFoldDB" id="A0A330LY48"/>